<sequence>MVIAAGVRWARKSHEKKKKEKEQQGQIHNLQTQQPHQEQDTNRMLKKDKDTLNVQDSSKLDSTHLNNQKNR</sequence>
<reference evidence="2 3" key="1">
    <citation type="submission" date="2013-07" db="EMBL/GenBank/DDBJ databases">
        <title>The Genome Sequence of Kwoniella mangroviensis CBS10435.</title>
        <authorList>
            <consortium name="The Broad Institute Genome Sequencing Platform"/>
            <person name="Cuomo C."/>
            <person name="Litvintseva A."/>
            <person name="Chen Y."/>
            <person name="Heitman J."/>
            <person name="Sun S."/>
            <person name="Springer D."/>
            <person name="Dromer F."/>
            <person name="Young S.K."/>
            <person name="Zeng Q."/>
            <person name="Gargeya S."/>
            <person name="Fitzgerald M."/>
            <person name="Abouelleil A."/>
            <person name="Alvarado L."/>
            <person name="Berlin A.M."/>
            <person name="Chapman S.B."/>
            <person name="Dewar J."/>
            <person name="Goldberg J."/>
            <person name="Griggs A."/>
            <person name="Gujja S."/>
            <person name="Hansen M."/>
            <person name="Howarth C."/>
            <person name="Imamovic A."/>
            <person name="Larimer J."/>
            <person name="McCowan C."/>
            <person name="Murphy C."/>
            <person name="Pearson M."/>
            <person name="Priest M."/>
            <person name="Roberts A."/>
            <person name="Saif S."/>
            <person name="Shea T."/>
            <person name="Sykes S."/>
            <person name="Wortman J."/>
            <person name="Nusbaum C."/>
            <person name="Birren B."/>
        </authorList>
    </citation>
    <scope>NUCLEOTIDE SEQUENCE [LARGE SCALE GENOMIC DNA]</scope>
    <source>
        <strain evidence="2 3">CBS 10435</strain>
    </source>
</reference>
<gene>
    <name evidence="2" type="ORF">L486_01752</name>
</gene>
<proteinExistence type="predicted"/>
<protein>
    <submittedName>
        <fullName evidence="2">Uncharacterized protein</fullName>
    </submittedName>
</protein>
<evidence type="ECO:0000313" key="2">
    <source>
        <dbReference type="EMBL" id="OCF62086.1"/>
    </source>
</evidence>
<dbReference type="Proteomes" id="UP000092583">
    <property type="component" value="Unassembled WGS sequence"/>
</dbReference>
<reference evidence="3" key="2">
    <citation type="submission" date="2013-12" db="EMBL/GenBank/DDBJ databases">
        <title>Evolution of pathogenesis and genome organization in the Tremellales.</title>
        <authorList>
            <person name="Cuomo C."/>
            <person name="Litvintseva A."/>
            <person name="Heitman J."/>
            <person name="Chen Y."/>
            <person name="Sun S."/>
            <person name="Springer D."/>
            <person name="Dromer F."/>
            <person name="Young S."/>
            <person name="Zeng Q."/>
            <person name="Chapman S."/>
            <person name="Gujja S."/>
            <person name="Saif S."/>
            <person name="Birren B."/>
        </authorList>
    </citation>
    <scope>NUCLEOTIDE SEQUENCE [LARGE SCALE GENOMIC DNA]</scope>
    <source>
        <strain evidence="3">CBS 10435</strain>
    </source>
</reference>
<dbReference type="AlphaFoldDB" id="A0A1B9J2R9"/>
<keyword evidence="3" id="KW-1185">Reference proteome</keyword>
<evidence type="ECO:0000313" key="3">
    <source>
        <dbReference type="Proteomes" id="UP000092583"/>
    </source>
</evidence>
<feature type="compositionally biased region" description="Basic and acidic residues" evidence="1">
    <location>
        <begin position="37"/>
        <end position="51"/>
    </location>
</feature>
<feature type="region of interest" description="Disordered" evidence="1">
    <location>
        <begin position="1"/>
        <end position="71"/>
    </location>
</feature>
<organism evidence="2 3">
    <name type="scientific">Kwoniella mangroviensis CBS 10435</name>
    <dbReference type="NCBI Taxonomy" id="1331196"/>
    <lineage>
        <taxon>Eukaryota</taxon>
        <taxon>Fungi</taxon>
        <taxon>Dikarya</taxon>
        <taxon>Basidiomycota</taxon>
        <taxon>Agaricomycotina</taxon>
        <taxon>Tremellomycetes</taxon>
        <taxon>Tremellales</taxon>
        <taxon>Cryptococcaceae</taxon>
        <taxon>Kwoniella</taxon>
    </lineage>
</organism>
<feature type="compositionally biased region" description="Polar residues" evidence="1">
    <location>
        <begin position="24"/>
        <end position="36"/>
    </location>
</feature>
<dbReference type="EMBL" id="KI669459">
    <property type="protein sequence ID" value="OCF62086.1"/>
    <property type="molecule type" value="Genomic_DNA"/>
</dbReference>
<evidence type="ECO:0000256" key="1">
    <source>
        <dbReference type="SAM" id="MobiDB-lite"/>
    </source>
</evidence>
<accession>A0A1B9J2R9</accession>
<name>A0A1B9J2R9_9TREE</name>
<feature type="compositionally biased region" description="Basic residues" evidence="1">
    <location>
        <begin position="9"/>
        <end position="19"/>
    </location>
</feature>